<keyword evidence="1" id="KW-1133">Transmembrane helix</keyword>
<comment type="caution">
    <text evidence="2">The sequence shown here is derived from an EMBL/GenBank/DDBJ whole genome shotgun (WGS) entry which is preliminary data.</text>
</comment>
<evidence type="ECO:0000313" key="3">
    <source>
        <dbReference type="Proteomes" id="UP000241639"/>
    </source>
</evidence>
<reference evidence="2 3" key="1">
    <citation type="submission" date="2018-04" db="EMBL/GenBank/DDBJ databases">
        <title>Genomic Encyclopedia of Archaeal and Bacterial Type Strains, Phase II (KMG-II): from individual species to whole genera.</title>
        <authorList>
            <person name="Goeker M."/>
        </authorList>
    </citation>
    <scope>NUCLEOTIDE SEQUENCE [LARGE SCALE GENOMIC DNA]</scope>
    <source>
        <strain evidence="2 3">DSM 45169</strain>
    </source>
</reference>
<protein>
    <submittedName>
        <fullName evidence="2">Uncharacterized protein</fullName>
    </submittedName>
</protein>
<feature type="transmembrane region" description="Helical" evidence="1">
    <location>
        <begin position="35"/>
        <end position="52"/>
    </location>
</feature>
<dbReference type="OrthoDB" id="3169575at2"/>
<keyword evidence="1" id="KW-0812">Transmembrane</keyword>
<feature type="transmembrane region" description="Helical" evidence="1">
    <location>
        <begin position="58"/>
        <end position="77"/>
    </location>
</feature>
<dbReference type="AlphaFoldDB" id="A0A2T4ZAV6"/>
<keyword evidence="1" id="KW-0472">Membrane</keyword>
<evidence type="ECO:0000313" key="2">
    <source>
        <dbReference type="EMBL" id="PTM58997.1"/>
    </source>
</evidence>
<name>A0A2T4ZAV6_9BACL</name>
<gene>
    <name evidence="2" type="ORF">C8J48_1597</name>
</gene>
<feature type="transmembrane region" description="Helical" evidence="1">
    <location>
        <begin position="6"/>
        <end position="23"/>
    </location>
</feature>
<organism evidence="2 3">
    <name type="scientific">Desmospora activa DSM 45169</name>
    <dbReference type="NCBI Taxonomy" id="1121389"/>
    <lineage>
        <taxon>Bacteria</taxon>
        <taxon>Bacillati</taxon>
        <taxon>Bacillota</taxon>
        <taxon>Bacilli</taxon>
        <taxon>Bacillales</taxon>
        <taxon>Thermoactinomycetaceae</taxon>
        <taxon>Desmospora</taxon>
    </lineage>
</organism>
<accession>A0A2T4ZAV6</accession>
<feature type="transmembrane region" description="Helical" evidence="1">
    <location>
        <begin position="84"/>
        <end position="102"/>
    </location>
</feature>
<keyword evidence="3" id="KW-1185">Reference proteome</keyword>
<sequence length="560" mass="65007">MVWHIVLFSFLFVTLSPVIWRKLWKERMFWQLQLIRYLLGLLYSFFVFYVVLIDQTPAAYLTWFVWVVGVGLIVDFLLFVDIPFTFLGGVLGGVILLAFIYMKTVYPFAIAKDKYEFTQAEISEQSLEPMNEEHLPVVPKKYALYKTEKLLGKVENYFYYDLGDPTIQKIDGSLFWVTPVEYQDFFKWRQSEYTPGYIRVSAEDHRAEARFVEAKMKVVPSAYFSDNLFRQVRLQYPDLLLVDASFEPDESGKPYYAVSYGRFEKFRAVQDIQGVILVDPASGEMKQYPLDRVPAFVDQIFPADVAWERNRWFGLYKHGFWNSIFGMRDVHRPTEWEGLFDIVAAFDKDNVAMHWITDHTRDEEESGSMVGYTMFNSRTGKLTYYTGANGMLNGRAATQVVEKTFREKQWRGANPILYNIYGEYTWLVPTLDSNGVLRQIVFVNARDEKVVGYGKSKQEALNQYQYAVTSDLQPDTDVATDRADIETISGKVESVHKTDRQDDVLIQFILEGEEPIFSVRSSQSPYTIFLEPGHRVKIEYINTGETAVAVKNLKNLTLKR</sequence>
<dbReference type="RefSeq" id="WP_107725734.1">
    <property type="nucleotide sequence ID" value="NZ_PZZP01000001.1"/>
</dbReference>
<dbReference type="EMBL" id="PZZP01000001">
    <property type="protein sequence ID" value="PTM58997.1"/>
    <property type="molecule type" value="Genomic_DNA"/>
</dbReference>
<dbReference type="Proteomes" id="UP000241639">
    <property type="component" value="Unassembled WGS sequence"/>
</dbReference>
<evidence type="ECO:0000256" key="1">
    <source>
        <dbReference type="SAM" id="Phobius"/>
    </source>
</evidence>
<proteinExistence type="predicted"/>